<dbReference type="OrthoDB" id="9778595at2"/>
<dbReference type="Pfam" id="PF02424">
    <property type="entry name" value="ApbE"/>
    <property type="match status" value="1"/>
</dbReference>
<protein>
    <recommendedName>
        <fullName evidence="2 10">FAD:protein FMN transferase</fullName>
        <ecNumber evidence="1 10">2.7.1.180</ecNumber>
    </recommendedName>
    <alternativeName>
        <fullName evidence="8 10">Flavin transferase</fullName>
    </alternativeName>
</protein>
<reference evidence="14" key="1">
    <citation type="submission" date="2010-12" db="EMBL/GenBank/DDBJ databases">
        <title>The genome sequence of Filifactor alocis strain ATCC 35896.</title>
        <authorList>
            <consortium name="The Broad Institute Genome Sequencing Platform"/>
            <person name="Ward D."/>
            <person name="Earl A."/>
            <person name="Feldgarden M."/>
            <person name="Young S.K."/>
            <person name="Gargeya S."/>
            <person name="Zeng Q."/>
            <person name="Alvarado L."/>
            <person name="Berlin A."/>
            <person name="Bochicchio J."/>
            <person name="Chapman S.B."/>
            <person name="Chen Z."/>
            <person name="Freedman E."/>
            <person name="Gellesch M."/>
            <person name="Goldberg J."/>
            <person name="Griggs A."/>
            <person name="Gujja S."/>
            <person name="Heilman E."/>
            <person name="Heiman D."/>
            <person name="Howarth C."/>
            <person name="Mehta T."/>
            <person name="Neiman D."/>
            <person name="Pearson M."/>
            <person name="Roberts A."/>
            <person name="Saif S."/>
            <person name="Shea T."/>
            <person name="Shenoy N."/>
            <person name="Sisk P."/>
            <person name="Stolte C."/>
            <person name="Sykes S."/>
            <person name="White J."/>
            <person name="Yandava C."/>
            <person name="Izard J."/>
            <person name="Blanton J.M."/>
            <person name="Baranova O.V."/>
            <person name="Tanner A.C."/>
            <person name="Dewhirst F.E."/>
            <person name="Haas B."/>
            <person name="Nusbaum C."/>
            <person name="Birren B."/>
        </authorList>
    </citation>
    <scope>NUCLEOTIDE SEQUENCE [LARGE SCALE GENOMIC DNA]</scope>
    <source>
        <strain evidence="14">ATCC 35896 / D40 B5</strain>
    </source>
</reference>
<comment type="catalytic activity">
    <reaction evidence="9 10 12">
        <text>L-threonyl-[protein] + FAD = FMN-L-threonyl-[protein] + AMP + H(+)</text>
        <dbReference type="Rhea" id="RHEA:36847"/>
        <dbReference type="Rhea" id="RHEA-COMP:11060"/>
        <dbReference type="Rhea" id="RHEA-COMP:11061"/>
        <dbReference type="ChEBI" id="CHEBI:15378"/>
        <dbReference type="ChEBI" id="CHEBI:30013"/>
        <dbReference type="ChEBI" id="CHEBI:57692"/>
        <dbReference type="ChEBI" id="CHEBI:74257"/>
        <dbReference type="ChEBI" id="CHEBI:456215"/>
        <dbReference type="EC" id="2.7.1.180"/>
    </reaction>
</comment>
<dbReference type="PIRSF" id="PIRSF006268">
    <property type="entry name" value="ApbE"/>
    <property type="match status" value="1"/>
</dbReference>
<feature type="binding site" evidence="11">
    <location>
        <position position="172"/>
    </location>
    <ligand>
        <name>Mg(2+)</name>
        <dbReference type="ChEBI" id="CHEBI:18420"/>
    </ligand>
</feature>
<proteinExistence type="inferred from homology"/>
<dbReference type="GO" id="GO:0016740">
    <property type="term" value="F:transferase activity"/>
    <property type="evidence" value="ECO:0007669"/>
    <property type="project" value="UniProtKB-UniRule"/>
</dbReference>
<sequence>MKKSYYILMMATTLLITLLSGCSKEESKPLSQSEFYMDTLCTITIYENKPDILKQSMTMIQDIENRMSNVITASEVSKINEQAGISPVKVSSDTFYVIERALYYSKLSNGKFDVSVAPLVNLWNISTDNPKVPSEKEINEVLPFINYKNIVLDKEQKTVFLTEKTMKIDLGGIAKGYAADAIASYFEKEDISGAIINLGGNILVFGQKQDGSPWKVGIQDPTTKQESPIAAIPIEKTTAIVTSGIYQRFFEKDGKLYHHILNPTTGYPYDNSLISVTVITDNSTDADALATTLFSLGLEEGLSIVNQLPNRVEAVFIDSENNIYLSNGLKNRFEIIDEKFKVIE</sequence>
<keyword evidence="12" id="KW-0472">Membrane</keyword>
<accession>D6GRB9</accession>
<keyword evidence="4 10" id="KW-0808">Transferase</keyword>
<evidence type="ECO:0000313" key="14">
    <source>
        <dbReference type="Proteomes" id="UP000007468"/>
    </source>
</evidence>
<dbReference type="STRING" id="546269.HMPREF0389_00124"/>
<feature type="binding site" evidence="11">
    <location>
        <position position="287"/>
    </location>
    <ligand>
        <name>Mg(2+)</name>
        <dbReference type="ChEBI" id="CHEBI:18420"/>
    </ligand>
</feature>
<dbReference type="KEGG" id="faa:HMPREF0389_00124"/>
<feature type="binding site" evidence="11">
    <location>
        <position position="291"/>
    </location>
    <ligand>
        <name>Mg(2+)</name>
        <dbReference type="ChEBI" id="CHEBI:18420"/>
    </ligand>
</feature>
<dbReference type="InterPro" id="IPR024932">
    <property type="entry name" value="ApbE"/>
</dbReference>
<comment type="function">
    <text evidence="12">Flavin transferase that catalyzes the transfer of the FMN moiety of FAD and its covalent binding to the hydroxyl group of a threonine residue in a target flavoprotein.</text>
</comment>
<keyword evidence="14" id="KW-1185">Reference proteome</keyword>
<dbReference type="GO" id="GO:0005886">
    <property type="term" value="C:plasma membrane"/>
    <property type="evidence" value="ECO:0007669"/>
    <property type="project" value="UniProtKB-SubCell"/>
</dbReference>
<dbReference type="RefSeq" id="WP_014262168.1">
    <property type="nucleotide sequence ID" value="NC_016630.1"/>
</dbReference>
<keyword evidence="12" id="KW-1003">Cell membrane</keyword>
<evidence type="ECO:0000256" key="11">
    <source>
        <dbReference type="PIRSR" id="PIRSR006268-2"/>
    </source>
</evidence>
<organism evidence="13 14">
    <name type="scientific">Filifactor alocis (strain ATCC 35896 / CCUG 47790 / D40 B5)</name>
    <name type="common">Fusobacterium alocis</name>
    <dbReference type="NCBI Taxonomy" id="546269"/>
    <lineage>
        <taxon>Bacteria</taxon>
        <taxon>Bacillati</taxon>
        <taxon>Bacillota</taxon>
        <taxon>Clostridia</taxon>
        <taxon>Peptostreptococcales</taxon>
        <taxon>Filifactoraceae</taxon>
        <taxon>Filifactor</taxon>
    </lineage>
</organism>
<gene>
    <name evidence="13" type="ordered locus">HMPREF0389_00124</name>
</gene>
<evidence type="ECO:0000313" key="13">
    <source>
        <dbReference type="EMBL" id="EFE28210.1"/>
    </source>
</evidence>
<dbReference type="InterPro" id="IPR003374">
    <property type="entry name" value="ApbE-like_sf"/>
</dbReference>
<dbReference type="EC" id="2.7.1.180" evidence="1 10"/>
<keyword evidence="12" id="KW-0449">Lipoprotein</keyword>
<dbReference type="eggNOG" id="COG1477">
    <property type="taxonomic scope" value="Bacteria"/>
</dbReference>
<comment type="cofactor">
    <cofactor evidence="11">
        <name>Mg(2+)</name>
        <dbReference type="ChEBI" id="CHEBI:18420"/>
    </cofactor>
    <cofactor evidence="11">
        <name>Mn(2+)</name>
        <dbReference type="ChEBI" id="CHEBI:29035"/>
    </cofactor>
    <text evidence="11">Magnesium. Can also use manganese.</text>
</comment>
<dbReference type="PROSITE" id="PS51257">
    <property type="entry name" value="PROKAR_LIPOPROTEIN"/>
    <property type="match status" value="1"/>
</dbReference>
<dbReference type="GO" id="GO:0046872">
    <property type="term" value="F:metal ion binding"/>
    <property type="evidence" value="ECO:0007669"/>
    <property type="project" value="UniProtKB-UniRule"/>
</dbReference>
<dbReference type="EMBL" id="CP002390">
    <property type="protein sequence ID" value="EFE28210.1"/>
    <property type="molecule type" value="Genomic_DNA"/>
</dbReference>
<keyword evidence="6 10" id="KW-0274">FAD</keyword>
<dbReference type="AlphaFoldDB" id="D6GRB9"/>
<evidence type="ECO:0000256" key="9">
    <source>
        <dbReference type="ARBA" id="ARBA00048540"/>
    </source>
</evidence>
<evidence type="ECO:0000256" key="2">
    <source>
        <dbReference type="ARBA" id="ARBA00016337"/>
    </source>
</evidence>
<keyword evidence="12" id="KW-0997">Cell inner membrane</keyword>
<dbReference type="PANTHER" id="PTHR30040">
    <property type="entry name" value="THIAMINE BIOSYNTHESIS LIPOPROTEIN APBE"/>
    <property type="match status" value="1"/>
</dbReference>
<name>D6GRB9_FILAD</name>
<dbReference type="Gene3D" id="3.10.520.10">
    <property type="entry name" value="ApbE-like domains"/>
    <property type="match status" value="1"/>
</dbReference>
<evidence type="ECO:0000256" key="6">
    <source>
        <dbReference type="ARBA" id="ARBA00022827"/>
    </source>
</evidence>
<evidence type="ECO:0000256" key="5">
    <source>
        <dbReference type="ARBA" id="ARBA00022723"/>
    </source>
</evidence>
<evidence type="ECO:0000256" key="10">
    <source>
        <dbReference type="PIRNR" id="PIRNR006268"/>
    </source>
</evidence>
<keyword evidence="7 10" id="KW-0460">Magnesium</keyword>
<evidence type="ECO:0000256" key="7">
    <source>
        <dbReference type="ARBA" id="ARBA00022842"/>
    </source>
</evidence>
<comment type="similarity">
    <text evidence="10 12">Belongs to the ApbE family.</text>
</comment>
<evidence type="ECO:0000256" key="3">
    <source>
        <dbReference type="ARBA" id="ARBA00022630"/>
    </source>
</evidence>
<keyword evidence="3 10" id="KW-0285">Flavoprotein</keyword>
<comment type="subcellular location">
    <subcellularLocation>
        <location evidence="12">Cell inner membrane</location>
        <topology evidence="12">Lipid-anchor</topology>
        <orientation evidence="12">Periplasmic side</orientation>
    </subcellularLocation>
</comment>
<evidence type="ECO:0000256" key="8">
    <source>
        <dbReference type="ARBA" id="ARBA00031306"/>
    </source>
</evidence>
<dbReference type="PATRIC" id="fig|546269.5.peg.537"/>
<evidence type="ECO:0000256" key="4">
    <source>
        <dbReference type="ARBA" id="ARBA00022679"/>
    </source>
</evidence>
<evidence type="ECO:0000256" key="1">
    <source>
        <dbReference type="ARBA" id="ARBA00011955"/>
    </source>
</evidence>
<dbReference type="SUPFAM" id="SSF143631">
    <property type="entry name" value="ApbE-like"/>
    <property type="match status" value="1"/>
</dbReference>
<keyword evidence="5 10" id="KW-0479">Metal-binding</keyword>
<evidence type="ECO:0000256" key="12">
    <source>
        <dbReference type="RuleBase" id="RU363002"/>
    </source>
</evidence>
<dbReference type="PANTHER" id="PTHR30040:SF2">
    <property type="entry name" value="FAD:PROTEIN FMN TRANSFERASE"/>
    <property type="match status" value="1"/>
</dbReference>
<dbReference type="Proteomes" id="UP000007468">
    <property type="component" value="Chromosome"/>
</dbReference>